<feature type="region of interest" description="Disordered" evidence="2">
    <location>
        <begin position="1"/>
        <end position="30"/>
    </location>
</feature>
<dbReference type="OrthoDB" id="445341at2759"/>
<evidence type="ECO:0000259" key="3">
    <source>
        <dbReference type="PROSITE" id="PS50103"/>
    </source>
</evidence>
<dbReference type="AlphaFoldDB" id="A0A8K1C6H1"/>
<dbReference type="InterPro" id="IPR037151">
    <property type="entry name" value="AlkB-like_sf"/>
</dbReference>
<feature type="compositionally biased region" description="Basic and acidic residues" evidence="2">
    <location>
        <begin position="138"/>
        <end position="174"/>
    </location>
</feature>
<feature type="compositionally biased region" description="Low complexity" evidence="2">
    <location>
        <begin position="20"/>
        <end position="30"/>
    </location>
</feature>
<keyword evidence="1" id="KW-0479">Metal-binding</keyword>
<dbReference type="SUPFAM" id="SSF51197">
    <property type="entry name" value="Clavaminate synthase-like"/>
    <property type="match status" value="1"/>
</dbReference>
<evidence type="ECO:0000256" key="2">
    <source>
        <dbReference type="SAM" id="MobiDB-lite"/>
    </source>
</evidence>
<evidence type="ECO:0000256" key="1">
    <source>
        <dbReference type="PROSITE-ProRule" id="PRU00723"/>
    </source>
</evidence>
<feature type="region of interest" description="Disordered" evidence="2">
    <location>
        <begin position="96"/>
        <end position="187"/>
    </location>
</feature>
<keyword evidence="1" id="KW-0863">Zinc-finger</keyword>
<sequence length="412" mass="46249">MERNATTETTVATPPPAPVEAPAASPAKTKAPVHFEDADGLFKTVCRAFMKKSCHKKDCRHVHDPTLCVYFWKSGECKFGDACKKNHFVTITKAAESEQKAGDKTEVEGEKQPAKKKKYKGDKKKEDMPAAAATDAPEGAKKNGKKDEKKDGKKEGKKDEKKDGKKDGKKESGLKRRSAKKNTECFEPMTKPVDLRVTYDLGGSKDKFTTSLTSRDVLLAPSIFNDFKKGELYDRLVKELEGCGIPEERLLKMWHGNDKIEGTHLIADDKTRWKNNCPTFQLVIDRIKSFFNLKVQATRFNWYRDTSQWKPFHFDAAAVKPEIAEKQNFTVAVSFGATRDAAFEHADTKTVVSVPQPDGCVYAFSRDTNIIWRHGILQDTPVRQEGRISVIAWGWIDGMEDPLDTVNPTVDA</sequence>
<organism evidence="4 5">
    <name type="scientific">Pythium oligandrum</name>
    <name type="common">Mycoparasitic fungus</name>
    <dbReference type="NCBI Taxonomy" id="41045"/>
    <lineage>
        <taxon>Eukaryota</taxon>
        <taxon>Sar</taxon>
        <taxon>Stramenopiles</taxon>
        <taxon>Oomycota</taxon>
        <taxon>Peronosporomycetes</taxon>
        <taxon>Pythiales</taxon>
        <taxon>Pythiaceae</taxon>
        <taxon>Pythium</taxon>
    </lineage>
</organism>
<proteinExistence type="predicted"/>
<dbReference type="PANTHER" id="PTHR42256:SF1">
    <property type="entry name" value="FE2OG DIOXYGENASE DOMAIN-CONTAINING PROTEIN"/>
    <property type="match status" value="1"/>
</dbReference>
<dbReference type="InterPro" id="IPR000571">
    <property type="entry name" value="Znf_CCCH"/>
</dbReference>
<dbReference type="PROSITE" id="PS50103">
    <property type="entry name" value="ZF_C3H1"/>
    <property type="match status" value="2"/>
</dbReference>
<feature type="compositionally biased region" description="Basic and acidic residues" evidence="2">
    <location>
        <begin position="96"/>
        <end position="113"/>
    </location>
</feature>
<feature type="domain" description="C3H1-type" evidence="3">
    <location>
        <begin position="45"/>
        <end position="66"/>
    </location>
</feature>
<evidence type="ECO:0000313" key="4">
    <source>
        <dbReference type="EMBL" id="TMW57489.1"/>
    </source>
</evidence>
<gene>
    <name evidence="4" type="ORF">Poli38472_003414</name>
</gene>
<evidence type="ECO:0000313" key="5">
    <source>
        <dbReference type="Proteomes" id="UP000794436"/>
    </source>
</evidence>
<name>A0A8K1C6H1_PYTOL</name>
<dbReference type="GO" id="GO:0008270">
    <property type="term" value="F:zinc ion binding"/>
    <property type="evidence" value="ECO:0007669"/>
    <property type="project" value="UniProtKB-KW"/>
</dbReference>
<accession>A0A8K1C6H1</accession>
<dbReference type="EMBL" id="SPLM01000144">
    <property type="protein sequence ID" value="TMW57489.1"/>
    <property type="molecule type" value="Genomic_DNA"/>
</dbReference>
<feature type="zinc finger region" description="C3H1-type" evidence="1">
    <location>
        <begin position="45"/>
        <end position="66"/>
    </location>
</feature>
<reference evidence="4" key="1">
    <citation type="submission" date="2019-03" db="EMBL/GenBank/DDBJ databases">
        <title>Long read genome sequence of the mycoparasitic Pythium oligandrum ATCC 38472 isolated from sugarbeet rhizosphere.</title>
        <authorList>
            <person name="Gaulin E."/>
        </authorList>
    </citation>
    <scope>NUCLEOTIDE SEQUENCE</scope>
    <source>
        <strain evidence="4">ATCC 38472_TT</strain>
    </source>
</reference>
<feature type="compositionally biased region" description="Low complexity" evidence="2">
    <location>
        <begin position="1"/>
        <end position="12"/>
    </location>
</feature>
<keyword evidence="1" id="KW-0862">Zinc</keyword>
<dbReference type="Proteomes" id="UP000794436">
    <property type="component" value="Unassembled WGS sequence"/>
</dbReference>
<feature type="domain" description="C3H1-type" evidence="3">
    <location>
        <begin position="67"/>
        <end position="90"/>
    </location>
</feature>
<dbReference type="Gene3D" id="2.60.120.590">
    <property type="entry name" value="Alpha-ketoglutarate-dependent dioxygenase AlkB-like"/>
    <property type="match status" value="1"/>
</dbReference>
<protein>
    <recommendedName>
        <fullName evidence="3">C3H1-type domain-containing protein</fullName>
    </recommendedName>
</protein>
<dbReference type="Gene3D" id="4.10.1000.10">
    <property type="entry name" value="Zinc finger, CCCH-type"/>
    <property type="match status" value="1"/>
</dbReference>
<comment type="caution">
    <text evidence="4">The sequence shown here is derived from an EMBL/GenBank/DDBJ whole genome shotgun (WGS) entry which is preliminary data.</text>
</comment>
<keyword evidence="5" id="KW-1185">Reference proteome</keyword>
<feature type="zinc finger region" description="C3H1-type" evidence="1">
    <location>
        <begin position="67"/>
        <end position="90"/>
    </location>
</feature>
<dbReference type="PANTHER" id="PTHR42256">
    <property type="entry name" value="OXOGLUTARATE/IRON-DEPENDENT DIOXYGENASE"/>
    <property type="match status" value="1"/>
</dbReference>